<dbReference type="AlphaFoldDB" id="A0A4R6Z7M0"/>
<dbReference type="RefSeq" id="WP_133817528.1">
    <property type="nucleotide sequence ID" value="NZ_SNZH01000002.1"/>
</dbReference>
<evidence type="ECO:0000313" key="3">
    <source>
        <dbReference type="EMBL" id="TDR47820.1"/>
    </source>
</evidence>
<feature type="signal peptide" evidence="2">
    <location>
        <begin position="1"/>
        <end position="20"/>
    </location>
</feature>
<dbReference type="EMBL" id="SNZH01000002">
    <property type="protein sequence ID" value="TDR47820.1"/>
    <property type="molecule type" value="Genomic_DNA"/>
</dbReference>
<sequence length="137" mass="14573">MKRNPLLAAVLIASCGLAFAAKEAPKPANPPGLVDVPPPAMTDPGVKTPPTQAELDKAKKDAQSDANGIPPPDVGIRKQGDDTIEEYRTSGKISMIRITGKSGVTQTYIDTDGDGRLEGNPKDGPIAPVYYKLYEWN</sequence>
<keyword evidence="4" id="KW-1185">Reference proteome</keyword>
<accession>A0A4R6Z7M0</accession>
<dbReference type="OrthoDB" id="5296182at2"/>
<dbReference type="Proteomes" id="UP000295293">
    <property type="component" value="Unassembled WGS sequence"/>
</dbReference>
<reference evidence="3 4" key="1">
    <citation type="submission" date="2019-03" db="EMBL/GenBank/DDBJ databases">
        <title>Genomic Encyclopedia of Type Strains, Phase IV (KMG-IV): sequencing the most valuable type-strain genomes for metagenomic binning, comparative biology and taxonomic classification.</title>
        <authorList>
            <person name="Goeker M."/>
        </authorList>
    </citation>
    <scope>NUCLEOTIDE SEQUENCE [LARGE SCALE GENOMIC DNA]</scope>
    <source>
        <strain evidence="3 4">DSM 21667</strain>
    </source>
</reference>
<gene>
    <name evidence="3" type="ORF">DFR29_102482</name>
</gene>
<keyword evidence="2" id="KW-0732">Signal</keyword>
<dbReference type="Pfam" id="PF11191">
    <property type="entry name" value="DUF2782"/>
    <property type="match status" value="1"/>
</dbReference>
<comment type="caution">
    <text evidence="3">The sequence shown here is derived from an EMBL/GenBank/DDBJ whole genome shotgun (WGS) entry which is preliminary data.</text>
</comment>
<proteinExistence type="predicted"/>
<protein>
    <submittedName>
        <fullName evidence="3">Uncharacterized protein DUF2782</fullName>
    </submittedName>
</protein>
<dbReference type="PROSITE" id="PS51257">
    <property type="entry name" value="PROKAR_LIPOPROTEIN"/>
    <property type="match status" value="1"/>
</dbReference>
<evidence type="ECO:0000313" key="4">
    <source>
        <dbReference type="Proteomes" id="UP000295293"/>
    </source>
</evidence>
<feature type="chain" id="PRO_5020485826" evidence="2">
    <location>
        <begin position="21"/>
        <end position="137"/>
    </location>
</feature>
<evidence type="ECO:0000256" key="1">
    <source>
        <dbReference type="SAM" id="MobiDB-lite"/>
    </source>
</evidence>
<evidence type="ECO:0000256" key="2">
    <source>
        <dbReference type="SAM" id="SignalP"/>
    </source>
</evidence>
<dbReference type="Gene3D" id="2.20.130.30">
    <property type="entry name" value="Protein of unknown function DUF2782"/>
    <property type="match status" value="1"/>
</dbReference>
<organism evidence="3 4">
    <name type="scientific">Tahibacter aquaticus</name>
    <dbReference type="NCBI Taxonomy" id="520092"/>
    <lineage>
        <taxon>Bacteria</taxon>
        <taxon>Pseudomonadati</taxon>
        <taxon>Pseudomonadota</taxon>
        <taxon>Gammaproteobacteria</taxon>
        <taxon>Lysobacterales</taxon>
        <taxon>Rhodanobacteraceae</taxon>
        <taxon>Tahibacter</taxon>
    </lineage>
</organism>
<dbReference type="InterPro" id="IPR021357">
    <property type="entry name" value="DUF2782"/>
</dbReference>
<feature type="region of interest" description="Disordered" evidence="1">
    <location>
        <begin position="23"/>
        <end position="81"/>
    </location>
</feature>
<name>A0A4R6Z7M0_9GAMM</name>
<feature type="compositionally biased region" description="Basic and acidic residues" evidence="1">
    <location>
        <begin position="54"/>
        <end position="63"/>
    </location>
</feature>